<dbReference type="Proteomes" id="UP000179807">
    <property type="component" value="Unassembled WGS sequence"/>
</dbReference>
<feature type="coiled-coil region" evidence="1">
    <location>
        <begin position="1336"/>
        <end position="1370"/>
    </location>
</feature>
<feature type="compositionally biased region" description="Low complexity" evidence="2">
    <location>
        <begin position="1194"/>
        <end position="1203"/>
    </location>
</feature>
<name>A0A1J4J739_9EUKA</name>
<keyword evidence="1" id="KW-0175">Coiled coil</keyword>
<feature type="compositionally biased region" description="Basic and acidic residues" evidence="2">
    <location>
        <begin position="1207"/>
        <end position="1219"/>
    </location>
</feature>
<evidence type="ECO:0000256" key="1">
    <source>
        <dbReference type="SAM" id="Coils"/>
    </source>
</evidence>
<evidence type="ECO:0000256" key="2">
    <source>
        <dbReference type="SAM" id="MobiDB-lite"/>
    </source>
</evidence>
<feature type="coiled-coil region" evidence="1">
    <location>
        <begin position="1005"/>
        <end position="1035"/>
    </location>
</feature>
<evidence type="ECO:0000313" key="4">
    <source>
        <dbReference type="Proteomes" id="UP000179807"/>
    </source>
</evidence>
<feature type="coiled-coil region" evidence="1">
    <location>
        <begin position="627"/>
        <end position="976"/>
    </location>
</feature>
<organism evidence="3 4">
    <name type="scientific">Tritrichomonas foetus</name>
    <dbReference type="NCBI Taxonomy" id="1144522"/>
    <lineage>
        <taxon>Eukaryota</taxon>
        <taxon>Metamonada</taxon>
        <taxon>Parabasalia</taxon>
        <taxon>Tritrichomonadida</taxon>
        <taxon>Tritrichomonadidae</taxon>
        <taxon>Tritrichomonas</taxon>
    </lineage>
</organism>
<dbReference type="SUPFAM" id="SSF48371">
    <property type="entry name" value="ARM repeat"/>
    <property type="match status" value="1"/>
</dbReference>
<comment type="caution">
    <text evidence="3">The sequence shown here is derived from an EMBL/GenBank/DDBJ whole genome shotgun (WGS) entry which is preliminary data.</text>
</comment>
<dbReference type="VEuPathDB" id="TrichDB:TRFO_38780"/>
<gene>
    <name evidence="3" type="ORF">TRFO_38780</name>
</gene>
<dbReference type="EMBL" id="MLAK01001270">
    <property type="protein sequence ID" value="OHS95046.1"/>
    <property type="molecule type" value="Genomic_DNA"/>
</dbReference>
<keyword evidence="4" id="KW-1185">Reference proteome</keyword>
<accession>A0A1J4J739</accession>
<feature type="region of interest" description="Disordered" evidence="2">
    <location>
        <begin position="1168"/>
        <end position="1219"/>
    </location>
</feature>
<sequence>MASSSFPDEETMKNEEGDLQKCLSDLIQGKNTTQSLDFILPVSHQYRKTIGKDAIDALIFYVSSFSQDLENLQKVLSIIKSLIDDDSGDSFSNASYICGKEDSISNIVECFLIPDISTKSQALQIINHLVHLQLDLMQIIFLQNEHFQRVILQIIDDDKLEIQKMFFTFCSTISQNNIEIEKIISLTCLEMLTKCLTSEFPVVPSFLLNIFQINSSFQVLFVESGHINMLLTLLKKRDRNAIDILSILFSSKNSQSYSTYLQDTEVFSLVMDFAISQEILNDRHLFIKMLGDMIRGNESLSSLMSSKLQTIFDNACKFNNQNDREMYACIHFFECYSESMNQELTNFILKISNHIDFHSLFEQNQQKLSLIFRIACICLLSGKDNLSNFFIIHDSECFYTRSISIFSRVTFKMQNLLTFLLMFVSSAIWESKIIAKFTLSKLSSMNRANNQTALYFVTSLSQINTECPIKGISSFILLELLQYLANSKATSANSLKNNVFTYCKQLIALKDWSLFSKFIQKSFESIINGVVNTLTQDEIIKDMTLHEFSKLQQQLDQLNEEYTKTKDKLLKEIEQLKQENDQLINNNHFISNDKLNNNDKLANDDKTKNRDVNNVMNNELLITQKYLDHAYKKIKVLEQVNDQLMKTKTQSDSILSRQIQILKKENQELKLKLQADEEDLSMKRRMESNQIENEKLTKKLESIKQIKKEINSSNEVERLKNELRLSNSKIKEFQDEIEKLKDENLSLSNKESEYLSYRDKLLDAKIQLIALRKENKQLSEKLENIENNISNQQKEELKDQIESGQVDVDENLNQKLVDAKLQIESLKQQISEKDIVNASLKATQISLVNENQIQMNNLKDQLLESNKAIEILNETKTELTAQIDELKIQLNQAFASNQELNTQINEIKNTQFTEKTTTTESEELTEKLKSSQQELDETKIKLNDLQNQINEISTINKSLRKQISEKDLQIMELNSQNESQITETYSNHNVNNELENLKTLLVEKSEIINTKNQELENAYKKIEELQQIHINHESNNILNSQSNNQVSSQINSQPNSPDVQMVKVVRQLAKQKKKNEQLMEQIASVTQILKSKELQVSTLQNQINIFQQLKITESLKDQEIVRLQTQLEEIFAEEEQKENKFNQQNQLLTEKDKQISQLTEEIKKLQMVNQKELDSNGKNNKTNSEPKKEQVIEQNNNQTQTTNESVKNNEIENRSENNDKVSEKMKLKLFEKDQLIENFEAQIAGYKTQVKELESRLLAKDDSPQQNYEIHLKEIEIEKLNDTIFIKDDEIMTLKNEVFYQRKQIADLEKIQSLYDPNLTQTSSNSYETNYDKDMLYQKNREIDKLNLLVSDLQDKISDLTFQLEAEKHNSKVMNKNYISVDDNDIYDNMNSKYSDYNILKQRCELLEKELEQRRQIQLSDIENTQKLKQDMSLVLMKYQKLKNQRNSQTSANQKFVSLKEKYNTLENKHQAALKLIGKLWSRNQTLVYSRGEKLEHFIENNLSPDEYQYF</sequence>
<evidence type="ECO:0000313" key="3">
    <source>
        <dbReference type="EMBL" id="OHS95046.1"/>
    </source>
</evidence>
<proteinExistence type="predicted"/>
<protein>
    <submittedName>
        <fullName evidence="3">Uncharacterized protein</fullName>
    </submittedName>
</protein>
<feature type="region of interest" description="Disordered" evidence="2">
    <location>
        <begin position="1038"/>
        <end position="1057"/>
    </location>
</feature>
<dbReference type="RefSeq" id="XP_068348183.1">
    <property type="nucleotide sequence ID" value="XM_068512256.1"/>
</dbReference>
<feature type="coiled-coil region" evidence="1">
    <location>
        <begin position="541"/>
        <end position="593"/>
    </location>
</feature>
<dbReference type="InterPro" id="IPR016024">
    <property type="entry name" value="ARM-type_fold"/>
</dbReference>
<dbReference type="GeneID" id="94846960"/>
<reference evidence="3" key="1">
    <citation type="submission" date="2016-10" db="EMBL/GenBank/DDBJ databases">
        <authorList>
            <person name="Benchimol M."/>
            <person name="Almeida L.G."/>
            <person name="Vasconcelos A.T."/>
            <person name="Perreira-Neves A."/>
            <person name="Rosa I.A."/>
            <person name="Tasca T."/>
            <person name="Bogo M.R."/>
            <person name="de Souza W."/>
        </authorList>
    </citation>
    <scope>NUCLEOTIDE SEQUENCE [LARGE SCALE GENOMIC DNA]</scope>
    <source>
        <strain evidence="3">K</strain>
    </source>
</reference>